<gene>
    <name evidence="3" type="ORF">ISF_06879</name>
</gene>
<dbReference type="STRING" id="1081104.A0A167R7E5"/>
<feature type="transmembrane region" description="Helical" evidence="2">
    <location>
        <begin position="224"/>
        <end position="248"/>
    </location>
</feature>
<feature type="compositionally biased region" description="Low complexity" evidence="1">
    <location>
        <begin position="185"/>
        <end position="219"/>
    </location>
</feature>
<name>A0A167R7E5_CORFA</name>
<sequence>MHTVTKTSEGSAGETTQPDRLANRAPGSVKSTNLGSLDPSFTPATACTSLTIGVSFDVQDGTTTTVGFNWGRTCSDGWFLAVDTSCYPPSYATAYVDVIRRGRGSDTFPVHSPASRCPERFSSACGFGGPNASVDSTRRDFDTVMSSMIAETQTAVGRCPSGYLVFAAAPCLVLVRDVPATESATTTTTTTMTTTGALASPPSTATGTNSTAAAPSSRGGLSTAAAGAIGAAVPLALMLAALVVFVLLRKRSRRSAAAAQSTQTGADLSRKESSGPIGGDCGGAVEMDGSDQKWPGDTGRALTDPAAAIGVGASLGSASELHTSIAQPRSHDAIVELPAEAKRVCD</sequence>
<evidence type="ECO:0000313" key="4">
    <source>
        <dbReference type="Proteomes" id="UP000076744"/>
    </source>
</evidence>
<feature type="region of interest" description="Disordered" evidence="1">
    <location>
        <begin position="1"/>
        <end position="36"/>
    </location>
</feature>
<reference evidence="3 4" key="1">
    <citation type="journal article" date="2016" name="Genome Biol. Evol.">
        <title>Divergent and convergent evolution of fungal pathogenicity.</title>
        <authorList>
            <person name="Shang Y."/>
            <person name="Xiao G."/>
            <person name="Zheng P."/>
            <person name="Cen K."/>
            <person name="Zhan S."/>
            <person name="Wang C."/>
        </authorList>
    </citation>
    <scope>NUCLEOTIDE SEQUENCE [LARGE SCALE GENOMIC DNA]</scope>
    <source>
        <strain evidence="3 4">ARSEF 2679</strain>
    </source>
</reference>
<accession>A0A167R7E5</accession>
<dbReference type="Proteomes" id="UP000076744">
    <property type="component" value="Unassembled WGS sequence"/>
</dbReference>
<dbReference type="AlphaFoldDB" id="A0A167R7E5"/>
<keyword evidence="2" id="KW-0472">Membrane</keyword>
<feature type="region of interest" description="Disordered" evidence="1">
    <location>
        <begin position="256"/>
        <end position="303"/>
    </location>
</feature>
<feature type="compositionally biased region" description="Polar residues" evidence="1">
    <location>
        <begin position="1"/>
        <end position="18"/>
    </location>
</feature>
<keyword evidence="2" id="KW-0812">Transmembrane</keyword>
<proteinExistence type="predicted"/>
<evidence type="ECO:0008006" key="5">
    <source>
        <dbReference type="Google" id="ProtNLM"/>
    </source>
</evidence>
<comment type="caution">
    <text evidence="3">The sequence shown here is derived from an EMBL/GenBank/DDBJ whole genome shotgun (WGS) entry which is preliminary data.</text>
</comment>
<organism evidence="3 4">
    <name type="scientific">Cordyceps fumosorosea (strain ARSEF 2679)</name>
    <name type="common">Isaria fumosorosea</name>
    <dbReference type="NCBI Taxonomy" id="1081104"/>
    <lineage>
        <taxon>Eukaryota</taxon>
        <taxon>Fungi</taxon>
        <taxon>Dikarya</taxon>
        <taxon>Ascomycota</taxon>
        <taxon>Pezizomycotina</taxon>
        <taxon>Sordariomycetes</taxon>
        <taxon>Hypocreomycetidae</taxon>
        <taxon>Hypocreales</taxon>
        <taxon>Cordycipitaceae</taxon>
        <taxon>Cordyceps</taxon>
    </lineage>
</organism>
<protein>
    <recommendedName>
        <fullName evidence="5">LPXTG-motif cell wall anchor</fullName>
    </recommendedName>
</protein>
<evidence type="ECO:0000256" key="2">
    <source>
        <dbReference type="SAM" id="Phobius"/>
    </source>
</evidence>
<keyword evidence="2" id="KW-1133">Transmembrane helix</keyword>
<dbReference type="GeneID" id="30023171"/>
<keyword evidence="4" id="KW-1185">Reference proteome</keyword>
<feature type="region of interest" description="Disordered" evidence="1">
    <location>
        <begin position="183"/>
        <end position="219"/>
    </location>
</feature>
<dbReference type="RefSeq" id="XP_018702523.1">
    <property type="nucleotide sequence ID" value="XM_018850483.1"/>
</dbReference>
<evidence type="ECO:0000313" key="3">
    <source>
        <dbReference type="EMBL" id="OAA58340.1"/>
    </source>
</evidence>
<evidence type="ECO:0000256" key="1">
    <source>
        <dbReference type="SAM" id="MobiDB-lite"/>
    </source>
</evidence>
<dbReference type="EMBL" id="AZHB01000018">
    <property type="protein sequence ID" value="OAA58340.1"/>
    <property type="molecule type" value="Genomic_DNA"/>
</dbReference>